<evidence type="ECO:0000313" key="9">
    <source>
        <dbReference type="EMBL" id="KAK8742797.1"/>
    </source>
</evidence>
<comment type="catalytic activity">
    <reaction evidence="1">
        <text>S-ubiquitinyl-[E1 ubiquitin-activating enzyme]-L-cysteine + [E2 ubiquitin-conjugating enzyme]-L-cysteine = [E1 ubiquitin-activating enzyme]-L-cysteine + S-ubiquitinyl-[E2 ubiquitin-conjugating enzyme]-L-cysteine.</text>
        <dbReference type="EC" id="2.3.2.23"/>
    </reaction>
</comment>
<comment type="catalytic activity">
    <reaction evidence="5">
        <text>S-ubiquitinyl-[E1 ubiquitin-activating enzyme]-L-cysteine + [acceptor protein]-N-terminal-amino acid = [E1 ubiquitin-activating enzyme]-L-cysteine + N-terminal-ubiquitinyl-[acceptor protein].</text>
        <dbReference type="EC" id="2.3.2.25"/>
    </reaction>
</comment>
<gene>
    <name evidence="9" type="ORF">OTU49_001677</name>
</gene>
<dbReference type="InterPro" id="IPR016135">
    <property type="entry name" value="UBQ-conjugating_enzyme/RWD"/>
</dbReference>
<proteinExistence type="predicted"/>
<feature type="domain" description="UBC core" evidence="8">
    <location>
        <begin position="92"/>
        <end position="240"/>
    </location>
</feature>
<feature type="non-terminal residue" evidence="9">
    <location>
        <position position="1"/>
    </location>
</feature>
<protein>
    <recommendedName>
        <fullName evidence="7">N-terminal E2 ubiquitin-conjugating enzyme</fullName>
        <ecNumber evidence="2">2.3.2.23</ecNumber>
        <ecNumber evidence="6">2.3.2.25</ecNumber>
    </recommendedName>
</protein>
<reference evidence="9 10" key="1">
    <citation type="journal article" date="2024" name="BMC Genomics">
        <title>Genome assembly of redclaw crayfish (Cherax quadricarinatus) provides insights into its immune adaptation and hypoxia tolerance.</title>
        <authorList>
            <person name="Liu Z."/>
            <person name="Zheng J."/>
            <person name="Li H."/>
            <person name="Fang K."/>
            <person name="Wang S."/>
            <person name="He J."/>
            <person name="Zhou D."/>
            <person name="Weng S."/>
            <person name="Chi M."/>
            <person name="Gu Z."/>
            <person name="He J."/>
            <person name="Li F."/>
            <person name="Wang M."/>
        </authorList>
    </citation>
    <scope>NUCLEOTIDE SEQUENCE [LARGE SCALE GENOMIC DNA]</scope>
    <source>
        <strain evidence="9">ZL_2023a</strain>
    </source>
</reference>
<evidence type="ECO:0000313" key="10">
    <source>
        <dbReference type="Proteomes" id="UP001445076"/>
    </source>
</evidence>
<evidence type="ECO:0000256" key="3">
    <source>
        <dbReference type="ARBA" id="ARBA00022679"/>
    </source>
</evidence>
<dbReference type="EMBL" id="JARKIK010000027">
    <property type="protein sequence ID" value="KAK8742797.1"/>
    <property type="molecule type" value="Genomic_DNA"/>
</dbReference>
<dbReference type="SMART" id="SM00212">
    <property type="entry name" value="UBCc"/>
    <property type="match status" value="1"/>
</dbReference>
<dbReference type="FunFam" id="3.10.110.10:FF:000022">
    <property type="entry name" value="Ubiquitin-conjugating enzyme E2 W"/>
    <property type="match status" value="1"/>
</dbReference>
<evidence type="ECO:0000256" key="2">
    <source>
        <dbReference type="ARBA" id="ARBA00012486"/>
    </source>
</evidence>
<dbReference type="SUPFAM" id="SSF54495">
    <property type="entry name" value="UBC-like"/>
    <property type="match status" value="1"/>
</dbReference>
<dbReference type="EC" id="2.3.2.23" evidence="2"/>
<dbReference type="GO" id="GO:0061631">
    <property type="term" value="F:ubiquitin conjugating enzyme activity"/>
    <property type="evidence" value="ECO:0007669"/>
    <property type="project" value="UniProtKB-EC"/>
</dbReference>
<evidence type="ECO:0000256" key="6">
    <source>
        <dbReference type="ARBA" id="ARBA00039075"/>
    </source>
</evidence>
<comment type="caution">
    <text evidence="9">The sequence shown here is derived from an EMBL/GenBank/DDBJ whole genome shotgun (WGS) entry which is preliminary data.</text>
</comment>
<dbReference type="GO" id="GO:0016567">
    <property type="term" value="P:protein ubiquitination"/>
    <property type="evidence" value="ECO:0007669"/>
    <property type="project" value="UniProtKB-ARBA"/>
</dbReference>
<keyword evidence="4" id="KW-0833">Ubl conjugation pathway</keyword>
<dbReference type="AlphaFoldDB" id="A0AAW0XTJ3"/>
<organism evidence="9 10">
    <name type="scientific">Cherax quadricarinatus</name>
    <name type="common">Australian red claw crayfish</name>
    <dbReference type="NCBI Taxonomy" id="27406"/>
    <lineage>
        <taxon>Eukaryota</taxon>
        <taxon>Metazoa</taxon>
        <taxon>Ecdysozoa</taxon>
        <taxon>Arthropoda</taxon>
        <taxon>Crustacea</taxon>
        <taxon>Multicrustacea</taxon>
        <taxon>Malacostraca</taxon>
        <taxon>Eumalacostraca</taxon>
        <taxon>Eucarida</taxon>
        <taxon>Decapoda</taxon>
        <taxon>Pleocyemata</taxon>
        <taxon>Astacidea</taxon>
        <taxon>Parastacoidea</taxon>
        <taxon>Parastacidae</taxon>
        <taxon>Cherax</taxon>
    </lineage>
</organism>
<dbReference type="Pfam" id="PF00179">
    <property type="entry name" value="UQ_con"/>
    <property type="match status" value="1"/>
</dbReference>
<keyword evidence="3" id="KW-0808">Transferase</keyword>
<dbReference type="InterPro" id="IPR000608">
    <property type="entry name" value="UBC"/>
</dbReference>
<accession>A0AAW0XTJ3</accession>
<evidence type="ECO:0000256" key="7">
    <source>
        <dbReference type="ARBA" id="ARBA00042168"/>
    </source>
</evidence>
<dbReference type="PANTHER" id="PTHR24067">
    <property type="entry name" value="UBIQUITIN-CONJUGATING ENZYME E2"/>
    <property type="match status" value="1"/>
</dbReference>
<dbReference type="EC" id="2.3.2.25" evidence="6"/>
<dbReference type="PROSITE" id="PS50127">
    <property type="entry name" value="UBC_2"/>
    <property type="match status" value="1"/>
</dbReference>
<keyword evidence="10" id="KW-1185">Reference proteome</keyword>
<evidence type="ECO:0000256" key="5">
    <source>
        <dbReference type="ARBA" id="ARBA00035805"/>
    </source>
</evidence>
<dbReference type="Gene3D" id="3.10.110.10">
    <property type="entry name" value="Ubiquitin Conjugating Enzyme"/>
    <property type="match status" value="1"/>
</dbReference>
<evidence type="ECO:0000256" key="1">
    <source>
        <dbReference type="ARBA" id="ARBA00000485"/>
    </source>
</evidence>
<dbReference type="Proteomes" id="UP001445076">
    <property type="component" value="Unassembled WGS sequence"/>
</dbReference>
<dbReference type="InterPro" id="IPR050113">
    <property type="entry name" value="Ub_conjugating_enzyme"/>
</dbReference>
<dbReference type="CDD" id="cd23808">
    <property type="entry name" value="UBCc_UBE2W"/>
    <property type="match status" value="1"/>
</dbReference>
<evidence type="ECO:0000259" key="8">
    <source>
        <dbReference type="PROSITE" id="PS50127"/>
    </source>
</evidence>
<name>A0AAW0XTJ3_CHEQU</name>
<sequence length="240" mass="26351">GGGCVLLVVVCHNVSCFRVRRGVHARPPVAGGFTNSQLCPLLPSTMPMFTKLGHKSSTEAKSSGQSAAKASSATAKASVAIAAGKHLLDNTRWQKRLQKELMSLLKEPPPGVTVDVDQAHTKLTEWVVHMEGASGTLYEGEKFQLQFKFSPKYPFDSPEVIFVGDNIPIHPHIYSNGHICLSILTEDWSPALSVQAICLSIISMLSSCKEKKRPPDNSYYVKTCSANPKKTKWWYHDDTV</sequence>
<evidence type="ECO:0000256" key="4">
    <source>
        <dbReference type="ARBA" id="ARBA00022786"/>
    </source>
</evidence>